<gene>
    <name evidence="3" type="ORF">Fcan01_26794</name>
    <name evidence="2" type="ORF">Fcan01_28689</name>
</gene>
<proteinExistence type="predicted"/>
<evidence type="ECO:0000313" key="2">
    <source>
        <dbReference type="EMBL" id="OXA36545.1"/>
    </source>
</evidence>
<evidence type="ECO:0000313" key="4">
    <source>
        <dbReference type="Proteomes" id="UP000198287"/>
    </source>
</evidence>
<dbReference type="InterPro" id="IPR001214">
    <property type="entry name" value="SET_dom"/>
</dbReference>
<dbReference type="PANTHER" id="PTHR47643">
    <property type="entry name" value="TPR DOMAIN PROTEIN (AFU_ORTHOLOGUE AFUA_5G12710)"/>
    <property type="match status" value="1"/>
</dbReference>
<protein>
    <submittedName>
        <fullName evidence="3">Histone-lysine N-methyltransferase ATXR4</fullName>
    </submittedName>
</protein>
<dbReference type="Gene3D" id="1.25.40.10">
    <property type="entry name" value="Tetratricopeptide repeat domain"/>
    <property type="match status" value="1"/>
</dbReference>
<name>A0A226CZF6_FOLCA</name>
<dbReference type="EMBL" id="LNIX01000115">
    <property type="protein sequence ID" value="OXA36545.1"/>
    <property type="molecule type" value="Genomic_DNA"/>
</dbReference>
<dbReference type="PROSITE" id="PS50280">
    <property type="entry name" value="SET"/>
    <property type="match status" value="1"/>
</dbReference>
<dbReference type="GO" id="GO:0008276">
    <property type="term" value="F:protein methyltransferase activity"/>
    <property type="evidence" value="ECO:0007669"/>
    <property type="project" value="UniProtKB-ARBA"/>
</dbReference>
<dbReference type="Gene3D" id="2.170.270.10">
    <property type="entry name" value="SET domain"/>
    <property type="match status" value="1"/>
</dbReference>
<dbReference type="SUPFAM" id="SSF82199">
    <property type="entry name" value="SET domain"/>
    <property type="match status" value="1"/>
</dbReference>
<dbReference type="STRING" id="158441.A0A226CZF6"/>
<dbReference type="SUPFAM" id="SSF48452">
    <property type="entry name" value="TPR-like"/>
    <property type="match status" value="1"/>
</dbReference>
<dbReference type="GO" id="GO:0008170">
    <property type="term" value="F:N-methyltransferase activity"/>
    <property type="evidence" value="ECO:0007669"/>
    <property type="project" value="UniProtKB-ARBA"/>
</dbReference>
<dbReference type="InterPro" id="IPR011990">
    <property type="entry name" value="TPR-like_helical_dom_sf"/>
</dbReference>
<evidence type="ECO:0000259" key="1">
    <source>
        <dbReference type="PROSITE" id="PS50280"/>
    </source>
</evidence>
<dbReference type="PANTHER" id="PTHR47643:SF2">
    <property type="entry name" value="TPR DOMAIN PROTEIN (AFU_ORTHOLOGUE AFUA_5G12710)"/>
    <property type="match status" value="1"/>
</dbReference>
<dbReference type="OrthoDB" id="438641at2759"/>
<keyword evidence="3" id="KW-0489">Methyltransferase</keyword>
<dbReference type="GO" id="GO:0032259">
    <property type="term" value="P:methylation"/>
    <property type="evidence" value="ECO:0007669"/>
    <property type="project" value="UniProtKB-KW"/>
</dbReference>
<dbReference type="EMBL" id="LNIX01000046">
    <property type="protein sequence ID" value="OXA38359.1"/>
    <property type="molecule type" value="Genomic_DNA"/>
</dbReference>
<accession>A0A226CZF6</accession>
<sequence length="750" mass="85056">MSININELMKNLPASLSSMRSPPGEINDINQLSTLLELEKSNIENPVVTEDKIKLCTNKELVIFGQLQYIQQNKTRSSALSAATITKTSTTTLHSLPENYAGNFELSDNNRVGLATLAKNPNTVLWGKFLLCRIISEASKVVGIETVVDDPVGKLGMKLALYNYSVESSVATTNFQEVLPLGMYSVVRNPWWKSTASGGIVIRCDNPAEVDFMSEKEFRRRFPDLNWKSQIPSAFRHILPFWDQYSTDEERFNILRTSGNKAFVAKRYTDADRFYTYECLQQAILWAEEGLKLDGTNEKCHYRKVKALLGLGHHEQAVQVLTDILKKFGEDASAEKLKEFEKLMKLAQGRASSASLTKSQLMAFIPQQKSSIDTTLLPLIEDGPFTLTNVADKGRGVHATHDIPAGTPLLCTRAFGYFTQNSIPSELYLSHNFDSKSAYMKPGHDQIVAQIANKIRMEPSLGKVIYALTAGKDLGHLNQDHGHISCLDMKRIDRIVSINWFGTDELEEGDRQYSGIWVMPSFFNHSCSEANVVWYVYENYMVMRTTTQVKKGDEMLVHYINPGRDFEKRVNCFKAHEFLCTCHLCRLDSEESALVKNRRTEIMKQVHNWSKKDYLVDPAKIGKSLKLIKILEDLSKSNPTYNTCLLHNSIKILCESLYGVGQYERCAYLLQSCLRVADRVGDGVYGFILRINLIRCHMEIIVDQHIFELKKQVDILKSEALRLFGCLEAISVFGEETVMDLKRFGIEIFE</sequence>
<comment type="caution">
    <text evidence="3">The sequence shown here is derived from an EMBL/GenBank/DDBJ whole genome shotgun (WGS) entry which is preliminary data.</text>
</comment>
<dbReference type="Proteomes" id="UP000198287">
    <property type="component" value="Unassembled WGS sequence"/>
</dbReference>
<reference evidence="3 4" key="1">
    <citation type="submission" date="2015-12" db="EMBL/GenBank/DDBJ databases">
        <title>The genome of Folsomia candida.</title>
        <authorList>
            <person name="Faddeeva A."/>
            <person name="Derks M.F."/>
            <person name="Anvar Y."/>
            <person name="Smit S."/>
            <person name="Van Straalen N."/>
            <person name="Roelofs D."/>
        </authorList>
    </citation>
    <scope>NUCLEOTIDE SEQUENCE [LARGE SCALE GENOMIC DNA]</scope>
    <source>
        <strain evidence="3 4">VU population</strain>
        <tissue evidence="3">Whole body</tissue>
    </source>
</reference>
<dbReference type="GO" id="GO:0008757">
    <property type="term" value="F:S-adenosylmethionine-dependent methyltransferase activity"/>
    <property type="evidence" value="ECO:0007669"/>
    <property type="project" value="UniProtKB-ARBA"/>
</dbReference>
<keyword evidence="4" id="KW-1185">Reference proteome</keyword>
<organism evidence="3 4">
    <name type="scientific">Folsomia candida</name>
    <name type="common">Springtail</name>
    <dbReference type="NCBI Taxonomy" id="158441"/>
    <lineage>
        <taxon>Eukaryota</taxon>
        <taxon>Metazoa</taxon>
        <taxon>Ecdysozoa</taxon>
        <taxon>Arthropoda</taxon>
        <taxon>Hexapoda</taxon>
        <taxon>Collembola</taxon>
        <taxon>Entomobryomorpha</taxon>
        <taxon>Isotomoidea</taxon>
        <taxon>Isotomidae</taxon>
        <taxon>Proisotominae</taxon>
        <taxon>Folsomia</taxon>
    </lineage>
</organism>
<feature type="domain" description="SET" evidence="1">
    <location>
        <begin position="383"/>
        <end position="560"/>
    </location>
</feature>
<dbReference type="AlphaFoldDB" id="A0A226CZF6"/>
<dbReference type="InterPro" id="IPR046341">
    <property type="entry name" value="SET_dom_sf"/>
</dbReference>
<dbReference type="InterPro" id="IPR053209">
    <property type="entry name" value="Gramillin-biosynth_MTr"/>
</dbReference>
<evidence type="ECO:0000313" key="3">
    <source>
        <dbReference type="EMBL" id="OXA38359.1"/>
    </source>
</evidence>
<dbReference type="Pfam" id="PF00856">
    <property type="entry name" value="SET"/>
    <property type="match status" value="1"/>
</dbReference>
<keyword evidence="3" id="KW-0808">Transferase</keyword>